<feature type="compositionally biased region" description="Low complexity" evidence="1">
    <location>
        <begin position="29"/>
        <end position="42"/>
    </location>
</feature>
<feature type="compositionally biased region" description="Basic and acidic residues" evidence="1">
    <location>
        <begin position="576"/>
        <end position="588"/>
    </location>
</feature>
<accession>A0A8J2EA90</accession>
<feature type="region of interest" description="Disordered" evidence="1">
    <location>
        <begin position="565"/>
        <end position="623"/>
    </location>
</feature>
<feature type="region of interest" description="Disordered" evidence="1">
    <location>
        <begin position="29"/>
        <end position="51"/>
    </location>
</feature>
<evidence type="ECO:0000313" key="2">
    <source>
        <dbReference type="EMBL" id="CAG5075088.1"/>
    </source>
</evidence>
<evidence type="ECO:0000313" key="3">
    <source>
        <dbReference type="Proteomes" id="UP000786811"/>
    </source>
</evidence>
<dbReference type="EMBL" id="CAJNRD030001116">
    <property type="protein sequence ID" value="CAG5075088.1"/>
    <property type="molecule type" value="Genomic_DNA"/>
</dbReference>
<dbReference type="OrthoDB" id="7677414at2759"/>
<organism evidence="2 3">
    <name type="scientific">Cotesia congregata</name>
    <name type="common">Parasitoid wasp</name>
    <name type="synonym">Apanteles congregatus</name>
    <dbReference type="NCBI Taxonomy" id="51543"/>
    <lineage>
        <taxon>Eukaryota</taxon>
        <taxon>Metazoa</taxon>
        <taxon>Ecdysozoa</taxon>
        <taxon>Arthropoda</taxon>
        <taxon>Hexapoda</taxon>
        <taxon>Insecta</taxon>
        <taxon>Pterygota</taxon>
        <taxon>Neoptera</taxon>
        <taxon>Endopterygota</taxon>
        <taxon>Hymenoptera</taxon>
        <taxon>Apocrita</taxon>
        <taxon>Ichneumonoidea</taxon>
        <taxon>Braconidae</taxon>
        <taxon>Microgastrinae</taxon>
        <taxon>Cotesia</taxon>
    </lineage>
</organism>
<feature type="compositionally biased region" description="Basic and acidic residues" evidence="1">
    <location>
        <begin position="611"/>
        <end position="620"/>
    </location>
</feature>
<protein>
    <submittedName>
        <fullName evidence="2">Similar to NOF: 120.7 kDa protein in NOF-FB transposable element (Drosophila melanogaster)</fullName>
    </submittedName>
</protein>
<dbReference type="AlphaFoldDB" id="A0A8J2EA90"/>
<dbReference type="Proteomes" id="UP000786811">
    <property type="component" value="Unassembled WGS sequence"/>
</dbReference>
<evidence type="ECO:0000256" key="1">
    <source>
        <dbReference type="SAM" id="MobiDB-lite"/>
    </source>
</evidence>
<comment type="caution">
    <text evidence="2">The sequence shown here is derived from an EMBL/GenBank/DDBJ whole genome shotgun (WGS) entry which is preliminary data.</text>
</comment>
<reference evidence="2" key="1">
    <citation type="submission" date="2021-04" db="EMBL/GenBank/DDBJ databases">
        <authorList>
            <person name="Chebbi M.A.C M."/>
        </authorList>
    </citation>
    <scope>NUCLEOTIDE SEQUENCE</scope>
</reference>
<sequence length="807" mass="94150">MTRFGDGEEILDKLTDCEIEPQIDDIVGDIGNNNNESSANNNVDRLNKKRPYDTLNAGGNVECPPKKLRLRKSWSFQRPSLKIRSSFWSEFLIGNNKMKDGWTNALNKIFEQENSYKYCNLSFGNHHIYGCKNGEITFSSTAHCKNSLCTEYKLTFKGKPQMQDFTEINVYHETEIKHKEHENHKRNINGQERDELKTKVEGKSGLRCQEEILVSADQETLKKGNFNHVPSLDTIHKIQSEARKEKFLNKDTIECIYRLIEDYNTKWKSKKLNYGFIQKFGEVDFVVHLYTEEQLRVLLKSKPGFTFCDIDATGKLIKKLHENSSKVYYYTLLLPGNEEQRIGPFPVAEFVSSRHNIPTITDFLNHFVYDLQSLDPHRIPLIDKIETDFSLALLQSCCKALNECNLTTYMNKAYKSIEKLSRMTVIHICSSHMLNTARRHFKSLKIQKDELDVAMEAVSNLIHCTTVEAAEHVFEAIIKIFMGKVDDKERKEIIAEKFNFQSINIDKTLLSEKEKEVIKKMPWSNSNYLNSFHHRHFKIVYTKTIQKYNLNDYILLKNRKNKTNVSKTNNGAINDSEDRKNCLKHDSESDNDGLSDTSCSSSDEENDADEEIKGIPEKTQQDQNPQRQKFYCLEIIHYILMTWLPYYPLWSASVIKKFKILRDSNASIENWHKIMKPLFDNRKNVEITEFIQEQAAALPGRLDDPFTEESWKRGPENRRKKQNSFFKIAKEINKKSNEDTEKMHLTAKEIHHANEIKQNFLKLDVGDEVDSRKELHVNKYFIPEEELNCLKVPPLDCIKTDDRLRNN</sequence>
<proteinExistence type="predicted"/>
<gene>
    <name evidence="2" type="ORF">HICCMSTLAB_LOCUS1257</name>
</gene>
<keyword evidence="3" id="KW-1185">Reference proteome</keyword>
<name>A0A8J2EA90_COTCN</name>